<dbReference type="RefSeq" id="WP_379792924.1">
    <property type="nucleotide sequence ID" value="NZ_JBHSQB010000010.1"/>
</dbReference>
<feature type="domain" description="Histidine kinase" evidence="6">
    <location>
        <begin position="152"/>
        <end position="361"/>
    </location>
</feature>
<dbReference type="Pfam" id="PF02518">
    <property type="entry name" value="HATPase_c"/>
    <property type="match status" value="1"/>
</dbReference>
<sequence length="361" mass="41044">MIEDVGNLNVSRIELHGVADFLPYPFIIAEVIDNVHYNTYLNEKFLEEIGYSLEEIPTIEAWYEKAYPEQDYMNKVITDWDNEELLAQQKGKVFVKNKSFVTCKNGTKRWYEVKASVINKIHVVAFIDLDKEIKIQEELKNINANNDRMLSILGHDLRSPVANLMTISSMAKNTDISNSEFVSLIGMVNDQSNQVLELLDNTFHWAKLNFNSIKLDEEVINFDQLLKSILAIYKSSYENKNIAISVDVSYLKNIIADVEVVTIIIRNLLSNAIKFTPQNGQISIESTENELIIKDSGIGMSPEMIHDILHNNNSSRKGTDNEKGTGIGLQLVVNLAEKCNCKLNIESQEKIGTTMRIKFDC</sequence>
<comment type="caution">
    <text evidence="7">The sequence shown here is derived from an EMBL/GenBank/DDBJ whole genome shotgun (WGS) entry which is preliminary data.</text>
</comment>
<dbReference type="GO" id="GO:0005524">
    <property type="term" value="F:ATP binding"/>
    <property type="evidence" value="ECO:0007669"/>
    <property type="project" value="UniProtKB-KW"/>
</dbReference>
<gene>
    <name evidence="7" type="ORF">ACFPVY_14915</name>
</gene>
<dbReference type="SMART" id="SM00387">
    <property type="entry name" value="HATPase_c"/>
    <property type="match status" value="1"/>
</dbReference>
<dbReference type="SMART" id="SM00388">
    <property type="entry name" value="HisKA"/>
    <property type="match status" value="1"/>
</dbReference>
<evidence type="ECO:0000259" key="6">
    <source>
        <dbReference type="PROSITE" id="PS50109"/>
    </source>
</evidence>
<keyword evidence="7" id="KW-0067">ATP-binding</keyword>
<keyword evidence="8" id="KW-1185">Reference proteome</keyword>
<accession>A0ABW1PQW6</accession>
<organism evidence="7 8">
    <name type="scientific">Flavobacterium qiangtangense</name>
    <dbReference type="NCBI Taxonomy" id="1442595"/>
    <lineage>
        <taxon>Bacteria</taxon>
        <taxon>Pseudomonadati</taxon>
        <taxon>Bacteroidota</taxon>
        <taxon>Flavobacteriia</taxon>
        <taxon>Flavobacteriales</taxon>
        <taxon>Flavobacteriaceae</taxon>
        <taxon>Flavobacterium</taxon>
    </lineage>
</organism>
<dbReference type="CDD" id="cd00082">
    <property type="entry name" value="HisKA"/>
    <property type="match status" value="1"/>
</dbReference>
<evidence type="ECO:0000256" key="4">
    <source>
        <dbReference type="ARBA" id="ARBA00022777"/>
    </source>
</evidence>
<evidence type="ECO:0000256" key="5">
    <source>
        <dbReference type="ARBA" id="ARBA00023012"/>
    </source>
</evidence>
<dbReference type="EMBL" id="JBHSQB010000010">
    <property type="protein sequence ID" value="MFC6097944.1"/>
    <property type="molecule type" value="Genomic_DNA"/>
</dbReference>
<protein>
    <recommendedName>
        <fullName evidence="2">histidine kinase</fullName>
        <ecNumber evidence="2">2.7.13.3</ecNumber>
    </recommendedName>
</protein>
<evidence type="ECO:0000256" key="2">
    <source>
        <dbReference type="ARBA" id="ARBA00012438"/>
    </source>
</evidence>
<dbReference type="PANTHER" id="PTHR43711">
    <property type="entry name" value="TWO-COMPONENT HISTIDINE KINASE"/>
    <property type="match status" value="1"/>
</dbReference>
<evidence type="ECO:0000313" key="8">
    <source>
        <dbReference type="Proteomes" id="UP001596287"/>
    </source>
</evidence>
<keyword evidence="4" id="KW-0418">Kinase</keyword>
<dbReference type="Gene3D" id="1.10.287.130">
    <property type="match status" value="1"/>
</dbReference>
<evidence type="ECO:0000256" key="1">
    <source>
        <dbReference type="ARBA" id="ARBA00000085"/>
    </source>
</evidence>
<dbReference type="Proteomes" id="UP001596287">
    <property type="component" value="Unassembled WGS sequence"/>
</dbReference>
<dbReference type="InterPro" id="IPR036890">
    <property type="entry name" value="HATPase_C_sf"/>
</dbReference>
<dbReference type="InterPro" id="IPR003594">
    <property type="entry name" value="HATPase_dom"/>
</dbReference>
<dbReference type="PANTHER" id="PTHR43711:SF31">
    <property type="entry name" value="HISTIDINE KINASE"/>
    <property type="match status" value="1"/>
</dbReference>
<name>A0ABW1PQW6_9FLAO</name>
<proteinExistence type="predicted"/>
<keyword evidence="7" id="KW-0547">Nucleotide-binding</keyword>
<keyword evidence="3" id="KW-0808">Transferase</keyword>
<dbReference type="InterPro" id="IPR050736">
    <property type="entry name" value="Sensor_HK_Regulatory"/>
</dbReference>
<dbReference type="SUPFAM" id="SSF55874">
    <property type="entry name" value="ATPase domain of HSP90 chaperone/DNA topoisomerase II/histidine kinase"/>
    <property type="match status" value="1"/>
</dbReference>
<dbReference type="InterPro" id="IPR005467">
    <property type="entry name" value="His_kinase_dom"/>
</dbReference>
<keyword evidence="5" id="KW-0902">Two-component regulatory system</keyword>
<dbReference type="SUPFAM" id="SSF47384">
    <property type="entry name" value="Homodimeric domain of signal transducing histidine kinase"/>
    <property type="match status" value="1"/>
</dbReference>
<dbReference type="Gene3D" id="3.30.565.10">
    <property type="entry name" value="Histidine kinase-like ATPase, C-terminal domain"/>
    <property type="match status" value="1"/>
</dbReference>
<evidence type="ECO:0000256" key="3">
    <source>
        <dbReference type="ARBA" id="ARBA00022679"/>
    </source>
</evidence>
<dbReference type="PROSITE" id="PS50109">
    <property type="entry name" value="HIS_KIN"/>
    <property type="match status" value="1"/>
</dbReference>
<comment type="catalytic activity">
    <reaction evidence="1">
        <text>ATP + protein L-histidine = ADP + protein N-phospho-L-histidine.</text>
        <dbReference type="EC" id="2.7.13.3"/>
    </reaction>
</comment>
<dbReference type="InterPro" id="IPR003661">
    <property type="entry name" value="HisK_dim/P_dom"/>
</dbReference>
<evidence type="ECO:0000313" key="7">
    <source>
        <dbReference type="EMBL" id="MFC6097944.1"/>
    </source>
</evidence>
<dbReference type="EC" id="2.7.13.3" evidence="2"/>
<dbReference type="InterPro" id="IPR036097">
    <property type="entry name" value="HisK_dim/P_sf"/>
</dbReference>
<reference evidence="8" key="1">
    <citation type="journal article" date="2019" name="Int. J. Syst. Evol. Microbiol.">
        <title>The Global Catalogue of Microorganisms (GCM) 10K type strain sequencing project: providing services to taxonomists for standard genome sequencing and annotation.</title>
        <authorList>
            <consortium name="The Broad Institute Genomics Platform"/>
            <consortium name="The Broad Institute Genome Sequencing Center for Infectious Disease"/>
            <person name="Wu L."/>
            <person name="Ma J."/>
        </authorList>
    </citation>
    <scope>NUCLEOTIDE SEQUENCE [LARGE SCALE GENOMIC DNA]</scope>
    <source>
        <strain evidence="8">CCUG 49679</strain>
    </source>
</reference>